<evidence type="ECO:0000313" key="3">
    <source>
        <dbReference type="EMBL" id="TPW77886.1"/>
    </source>
</evidence>
<evidence type="ECO:0000259" key="2">
    <source>
        <dbReference type="Pfam" id="PF16640"/>
    </source>
</evidence>
<dbReference type="InterPro" id="IPR013320">
    <property type="entry name" value="ConA-like_dom_sf"/>
</dbReference>
<dbReference type="SUPFAM" id="SSF49899">
    <property type="entry name" value="Concanavalin A-like lectins/glucanases"/>
    <property type="match status" value="1"/>
</dbReference>
<dbReference type="RefSeq" id="WP_141162411.1">
    <property type="nucleotide sequence ID" value="NZ_VHQG01000001.1"/>
</dbReference>
<dbReference type="GO" id="GO:0005975">
    <property type="term" value="P:carbohydrate metabolic process"/>
    <property type="evidence" value="ECO:0007669"/>
    <property type="project" value="UniProtKB-ARBA"/>
</dbReference>
<name>A0A506Y5I5_9MICO</name>
<dbReference type="Gene3D" id="2.60.40.10">
    <property type="entry name" value="Immunoglobulins"/>
    <property type="match status" value="1"/>
</dbReference>
<accession>A0A506Y5I5</accession>
<dbReference type="OrthoDB" id="3225333at2"/>
<organism evidence="3 4">
    <name type="scientific">Schumannella soli</name>
    <dbReference type="NCBI Taxonomy" id="2590779"/>
    <lineage>
        <taxon>Bacteria</taxon>
        <taxon>Bacillati</taxon>
        <taxon>Actinomycetota</taxon>
        <taxon>Actinomycetes</taxon>
        <taxon>Micrococcales</taxon>
        <taxon>Microbacteriaceae</taxon>
        <taxon>Schumannella</taxon>
    </lineage>
</organism>
<proteinExistence type="predicted"/>
<dbReference type="Gene3D" id="2.60.120.200">
    <property type="match status" value="1"/>
</dbReference>
<dbReference type="Pfam" id="PF16640">
    <property type="entry name" value="Big_3_5"/>
    <property type="match status" value="1"/>
</dbReference>
<reference evidence="3 4" key="1">
    <citation type="submission" date="2019-06" db="EMBL/GenBank/DDBJ databases">
        <authorList>
            <person name="Li F."/>
        </authorList>
    </citation>
    <scope>NUCLEOTIDE SEQUENCE [LARGE SCALE GENOMIC DNA]</scope>
    <source>
        <strain evidence="3 4">10F1D-1</strain>
    </source>
</reference>
<feature type="non-terminal residue" evidence="3">
    <location>
        <position position="1439"/>
    </location>
</feature>
<keyword evidence="1" id="KW-0732">Signal</keyword>
<gene>
    <name evidence="3" type="ORF">FJ657_04380</name>
</gene>
<evidence type="ECO:0000313" key="4">
    <source>
        <dbReference type="Proteomes" id="UP000316252"/>
    </source>
</evidence>
<comment type="caution">
    <text evidence="3">The sequence shown here is derived from an EMBL/GenBank/DDBJ whole genome shotgun (WGS) entry which is preliminary data.</text>
</comment>
<dbReference type="InterPro" id="IPR013783">
    <property type="entry name" value="Ig-like_fold"/>
</dbReference>
<dbReference type="InterPro" id="IPR032109">
    <property type="entry name" value="Big_3_5"/>
</dbReference>
<feature type="signal peptide" evidence="1">
    <location>
        <begin position="1"/>
        <end position="36"/>
    </location>
</feature>
<protein>
    <recommendedName>
        <fullName evidence="2">Bacterial Ig-like domain-containing protein</fullName>
    </recommendedName>
</protein>
<keyword evidence="4" id="KW-1185">Reference proteome</keyword>
<evidence type="ECO:0000256" key="1">
    <source>
        <dbReference type="SAM" id="SignalP"/>
    </source>
</evidence>
<dbReference type="Proteomes" id="UP000316252">
    <property type="component" value="Unassembled WGS sequence"/>
</dbReference>
<feature type="chain" id="PRO_5021236070" description="Bacterial Ig-like domain-containing protein" evidence="1">
    <location>
        <begin position="37"/>
        <end position="1439"/>
    </location>
</feature>
<feature type="domain" description="Bacterial Ig-like" evidence="2">
    <location>
        <begin position="509"/>
        <end position="597"/>
    </location>
</feature>
<sequence length="1439" mass="140507">MHDSTLPARARKLLAASTALLVGAGLALLPIATASAAPPAQSTFETESFTGSDLAVRGNWQKLTPSKSGATNAACLTGKATASANQTPVPGCATTAESPGVLRLTPALGDQVGALGSTQSIPTTKGLDISFNSYQWGGSGADGIAFYLAATDPLNPQVPSTTGALGGSLGYVYGSDGNGLSNGYLGIGLDAYGNFIQVGGTTPSTCRVTGEYTAVAVRGPGNTTNGYCLLNRQTYTKVVSGQTVKDQSKLAGTTRANSLVPVRVLYNPTGADITAAATASFGTFTVPASSYAVLWKPIGGAVTSMTGALPKYTSSEYSAFAPNANWYNPTTGYPYKLSYGWTSSTGGANDNHEISTVSATTLAGPVPVITLAGSTSTAPKGGTGTYTVTPTVSPDGGSEDQPVVVTTTFPTGTTPTAPTAGSLPANWTCAAPSGQAITCTYTPTGTIAAGTALPALNLPYSVPSSTSVTGTALSVTSTSSSNDSLPASGTGTITVTKGATTTTETVNNAATATVTYGTAATLRATVTPTAATGTVTFTSVDASNNPITLCSATLSAGAASCTTATTLVAGSYPVTATYSGDTQYASSTVATATLTVNKVGAPTLVTTAVGAQSGGSVTYGNGVPLNLTGIPAGADGTSAVTFVVKDSTGTTVDTVTTTVANLATATSKVLPAGNGYTVIGTWAGDASHTGAIGSQASFAVTKANAPALTTTSTATVTYGSKLSLGLTGIPADAPGSSAVSFTVKDSSGTTVDTVVTTVANLATAQSKVLPVGTYTVQGTWAGDANRNAATGTTSNSSVVKATPPALTTTATATTTYGNQLALGLTGIPADASGSSLVTFSVKDAGGATVDTVTSTVANLATAKSKVLPVGSYTTTGSWAGDVNYSPASGGAASSTITKAASPTLTTTATATTTYGNQLSLGLSGIPADAAGTSAVTLTVRDSGGAVVDTVTTTVANLATAKSKVLPVGSYTTTGVWPGDGNYTGATGGTANSTVTQATPPALTTTATATTSYGNQLALGLTGIPADANGTSVVTLTVRDSGGAVVDTVTTTVANLATAKSKVLPAGTYSTTGVWAGDANYTQRTGTAAASTVTKASSSLTTTAQGPQTYGTPVPLGLSGIPVDATPSSVVTLTVRDSGGAVVDTVTTTVANLATAKSKVLPAGSYSVVGDWAGDANHTASTGTSATFTVTPAGAATLTTTAQGPQAYGTRVPLGLTGIPADAVGTSAVTFDVKNSSGVTVDTVTTTVANLASAQTKVLPAGDYTAVGTWAGDANHATATGTSAPFTVTKAASTTVTTATGKPYGTPVPLGVTGLPADADTTSSISIAITTRAGTPVTTVTTTVGQLASAQVSGLLAGDFTARATWAGDANHTSSTASPADFTVSKAASPALTSTASNVDYGTGIPLGLSGIPADATGGSTVTLVVKDAGGATVDTVTTT</sequence>
<dbReference type="EMBL" id="VHQG01000001">
    <property type="protein sequence ID" value="TPW77886.1"/>
    <property type="molecule type" value="Genomic_DNA"/>
</dbReference>